<feature type="domain" description="BEACH-type PH" evidence="25">
    <location>
        <begin position="2514"/>
        <end position="2639"/>
    </location>
</feature>
<protein>
    <recommendedName>
        <fullName evidence="19">WD repeat and FYVE domain-containing protein 3</fullName>
    </recommendedName>
</protein>
<evidence type="ECO:0000256" key="2">
    <source>
        <dbReference type="ARBA" id="ARBA00004322"/>
    </source>
</evidence>
<dbReference type="InterPro" id="IPR036322">
    <property type="entry name" value="WD40_repeat_dom_sf"/>
</dbReference>
<dbReference type="SUPFAM" id="SSF57903">
    <property type="entry name" value="FYVE/PHD zinc finger"/>
    <property type="match status" value="1"/>
</dbReference>
<dbReference type="FunFam" id="2.30.29.30:FF:000095">
    <property type="entry name" value="WD repeat and FYVE domain containing 3"/>
    <property type="match status" value="1"/>
</dbReference>
<dbReference type="Proteomes" id="UP001108280">
    <property type="component" value="Chromosome 1"/>
</dbReference>
<keyword evidence="12 20" id="KW-0863">Zinc-finger</keyword>
<dbReference type="InterPro" id="IPR013320">
    <property type="entry name" value="ConA-like_dom_sf"/>
</dbReference>
<dbReference type="GO" id="GO:0016605">
    <property type="term" value="C:PML body"/>
    <property type="evidence" value="ECO:0007669"/>
    <property type="project" value="UniProtKB-SubCell"/>
</dbReference>
<dbReference type="GO" id="GO:0035973">
    <property type="term" value="P:aggrephagy"/>
    <property type="evidence" value="ECO:0007669"/>
    <property type="project" value="TreeGrafter"/>
</dbReference>
<dbReference type="CDD" id="cd15719">
    <property type="entry name" value="FYVE_WDFY3"/>
    <property type="match status" value="1"/>
</dbReference>
<reference evidence="26" key="1">
    <citation type="journal article" date="2018" name="Biotechnol. Bioeng.">
        <title>A reference genome of the Chinese hamster based on a hybrid assembly strategy.</title>
        <authorList>
            <person name="Rupp O."/>
            <person name="MacDonald M.L."/>
            <person name="Li S."/>
            <person name="Dhiman H."/>
            <person name="Polson S."/>
            <person name="Griep S."/>
            <person name="Heffner K."/>
            <person name="Hernandez I."/>
            <person name="Brinkrolf K."/>
            <person name="Jadhav V."/>
            <person name="Samoudi M."/>
            <person name="Hao H."/>
            <person name="Kingham B."/>
            <person name="Goesmann A."/>
            <person name="Betenbaugh M.J."/>
            <person name="Lewis N.E."/>
            <person name="Borth N."/>
            <person name="Lee K.H."/>
        </authorList>
    </citation>
    <scope>NUCLEOTIDE SEQUENCE [LARGE SCALE GENOMIC DNA]</scope>
    <source>
        <strain evidence="26">17A/GY</strain>
    </source>
</reference>
<dbReference type="SMART" id="SM00320">
    <property type="entry name" value="WD40"/>
    <property type="match status" value="5"/>
</dbReference>
<keyword evidence="14" id="KW-0072">Autophagy</keyword>
<dbReference type="Pfam" id="PF01363">
    <property type="entry name" value="FYVE"/>
    <property type="match status" value="1"/>
</dbReference>
<evidence type="ECO:0000256" key="19">
    <source>
        <dbReference type="ARBA" id="ARBA00069628"/>
    </source>
</evidence>
<evidence type="ECO:0000256" key="18">
    <source>
        <dbReference type="ARBA" id="ARBA00023273"/>
    </source>
</evidence>
<feature type="compositionally biased region" description="Basic and acidic residues" evidence="22">
    <location>
        <begin position="2451"/>
        <end position="2460"/>
    </location>
</feature>
<evidence type="ECO:0000259" key="25">
    <source>
        <dbReference type="PROSITE" id="PS51783"/>
    </source>
</evidence>
<dbReference type="InterPro" id="IPR011989">
    <property type="entry name" value="ARM-like"/>
</dbReference>
<keyword evidence="10" id="KW-0479">Metal-binding</keyword>
<dbReference type="SUPFAM" id="SSF50978">
    <property type="entry name" value="WD40 repeat-like"/>
    <property type="match status" value="1"/>
</dbReference>
<dbReference type="InterPro" id="IPR036372">
    <property type="entry name" value="BEACH_dom_sf"/>
</dbReference>
<dbReference type="FunFam" id="2.130.10.10:FF:000293">
    <property type="entry name" value="WD repeat and FYVE domain-containing protein 3"/>
    <property type="match status" value="1"/>
</dbReference>
<dbReference type="Pfam" id="PF14844">
    <property type="entry name" value="PH_BEACH"/>
    <property type="match status" value="1"/>
</dbReference>
<dbReference type="PANTHER" id="PTHR46108">
    <property type="entry name" value="BLUE CHEESE"/>
    <property type="match status" value="1"/>
</dbReference>
<dbReference type="SUPFAM" id="SSF81837">
    <property type="entry name" value="BEACH domain"/>
    <property type="match status" value="1"/>
</dbReference>
<accession>A0A9J7F0B1</accession>
<dbReference type="SUPFAM" id="SSF50729">
    <property type="entry name" value="PH domain-like"/>
    <property type="match status" value="1"/>
</dbReference>
<dbReference type="PROSITE" id="PS50197">
    <property type="entry name" value="BEACH"/>
    <property type="match status" value="1"/>
</dbReference>
<evidence type="ECO:0000256" key="8">
    <source>
        <dbReference type="ARBA" id="ARBA00022553"/>
    </source>
</evidence>
<dbReference type="PROSITE" id="PS00678">
    <property type="entry name" value="WD_REPEATS_1"/>
    <property type="match status" value="1"/>
</dbReference>
<dbReference type="InterPro" id="IPR017455">
    <property type="entry name" value="Znf_FYVE-rel"/>
</dbReference>
<evidence type="ECO:0000256" key="4">
    <source>
        <dbReference type="ARBA" id="ARBA00004489"/>
    </source>
</evidence>
<dbReference type="Pfam" id="PF23295">
    <property type="entry name" value="Arm_4"/>
    <property type="match status" value="1"/>
</dbReference>
<evidence type="ECO:0000256" key="10">
    <source>
        <dbReference type="ARBA" id="ARBA00022723"/>
    </source>
</evidence>
<dbReference type="InterPro" id="IPR013083">
    <property type="entry name" value="Znf_RING/FYVE/PHD"/>
</dbReference>
<dbReference type="InterPro" id="IPR023362">
    <property type="entry name" value="PH-BEACH_dom"/>
</dbReference>
<evidence type="ECO:0000256" key="5">
    <source>
        <dbReference type="ARBA" id="ARBA00004514"/>
    </source>
</evidence>
<dbReference type="InterPro" id="IPR000306">
    <property type="entry name" value="Znf_FYVE"/>
</dbReference>
<evidence type="ECO:0000256" key="20">
    <source>
        <dbReference type="PROSITE-ProRule" id="PRU00091"/>
    </source>
</evidence>
<evidence type="ECO:0000259" key="23">
    <source>
        <dbReference type="PROSITE" id="PS50178"/>
    </source>
</evidence>
<feature type="compositionally biased region" description="Acidic residues" evidence="22">
    <location>
        <begin position="3262"/>
        <end position="3273"/>
    </location>
</feature>
<dbReference type="FunFam" id="3.30.40.10:FF:000028">
    <property type="entry name" value="Putative hepatocyte growth factor-regulated tyrosine kinase substrate"/>
    <property type="match status" value="1"/>
</dbReference>
<dbReference type="Gene3D" id="1.10.1540.10">
    <property type="entry name" value="BEACH domain"/>
    <property type="match status" value="1"/>
</dbReference>
<evidence type="ECO:0000256" key="16">
    <source>
        <dbReference type="ARBA" id="ARBA00023136"/>
    </source>
</evidence>
<dbReference type="GO" id="GO:0008289">
    <property type="term" value="F:lipid binding"/>
    <property type="evidence" value="ECO:0007669"/>
    <property type="project" value="UniProtKB-KW"/>
</dbReference>
<dbReference type="PROSITE" id="PS51783">
    <property type="entry name" value="PH_BEACH"/>
    <property type="match status" value="1"/>
</dbReference>
<dbReference type="InterPro" id="IPR019775">
    <property type="entry name" value="WD40_repeat_CS"/>
</dbReference>
<evidence type="ECO:0000256" key="11">
    <source>
        <dbReference type="ARBA" id="ARBA00022737"/>
    </source>
</evidence>
<keyword evidence="13" id="KW-0862">Zinc</keyword>
<dbReference type="PANTHER" id="PTHR46108:SF1">
    <property type="entry name" value="WD REPEAT AND FYVE DOMAIN-CONTAINING PROTEIN 3"/>
    <property type="match status" value="1"/>
</dbReference>
<organism evidence="26 27">
    <name type="scientific">Cricetulus griseus</name>
    <name type="common">Chinese hamster</name>
    <name type="synonym">Cricetulus barabensis griseus</name>
    <dbReference type="NCBI Taxonomy" id="10029"/>
    <lineage>
        <taxon>Eukaryota</taxon>
        <taxon>Metazoa</taxon>
        <taxon>Chordata</taxon>
        <taxon>Craniata</taxon>
        <taxon>Vertebrata</taxon>
        <taxon>Euteleostomi</taxon>
        <taxon>Mammalia</taxon>
        <taxon>Eutheria</taxon>
        <taxon>Euarchontoglires</taxon>
        <taxon>Glires</taxon>
        <taxon>Rodentia</taxon>
        <taxon>Myomorpha</taxon>
        <taxon>Muroidea</taxon>
        <taxon>Cricetidae</taxon>
        <taxon>Cricetinae</taxon>
        <taxon>Cricetulus</taxon>
    </lineage>
</organism>
<evidence type="ECO:0000256" key="17">
    <source>
        <dbReference type="ARBA" id="ARBA00023242"/>
    </source>
</evidence>
<dbReference type="InterPro" id="IPR015943">
    <property type="entry name" value="WD40/YVTN_repeat-like_dom_sf"/>
</dbReference>
<keyword evidence="7" id="KW-0963">Cytoplasm</keyword>
<gene>
    <name evidence="27" type="primary">Wdfy3</name>
</gene>
<dbReference type="SMART" id="SM01026">
    <property type="entry name" value="Beach"/>
    <property type="match status" value="1"/>
</dbReference>
<keyword evidence="17" id="KW-0539">Nucleus</keyword>
<evidence type="ECO:0000256" key="21">
    <source>
        <dbReference type="PROSITE-ProRule" id="PRU00221"/>
    </source>
</evidence>
<dbReference type="Pfam" id="PF00400">
    <property type="entry name" value="WD40"/>
    <property type="match status" value="2"/>
</dbReference>
<dbReference type="InterPro" id="IPR051944">
    <property type="entry name" value="BEACH_domain_protein"/>
</dbReference>
<keyword evidence="18" id="KW-0966">Cell projection</keyword>
<dbReference type="GO" id="GO:0005829">
    <property type="term" value="C:cytosol"/>
    <property type="evidence" value="ECO:0007669"/>
    <property type="project" value="UniProtKB-SubCell"/>
</dbReference>
<feature type="domain" description="BEACH" evidence="24">
    <location>
        <begin position="2666"/>
        <end position="2959"/>
    </location>
</feature>
<reference evidence="27" key="3">
    <citation type="submission" date="2025-08" db="UniProtKB">
        <authorList>
            <consortium name="RefSeq"/>
        </authorList>
    </citation>
    <scope>IDENTIFICATION</scope>
    <source>
        <strain evidence="27">17A/GY</strain>
        <tissue evidence="27">Liver</tissue>
    </source>
</reference>
<keyword evidence="9 21" id="KW-0853">WD repeat</keyword>
<dbReference type="InterPro" id="IPR011993">
    <property type="entry name" value="PH-like_dom_sf"/>
</dbReference>
<dbReference type="PROSITE" id="PS50082">
    <property type="entry name" value="WD_REPEATS_2"/>
    <property type="match status" value="1"/>
</dbReference>
<dbReference type="FunFam" id="1.10.1540.10:FF:000002">
    <property type="entry name" value="WD repeat and FYVE domain containing 3"/>
    <property type="match status" value="1"/>
</dbReference>
<dbReference type="SMART" id="SM00064">
    <property type="entry name" value="FYVE"/>
    <property type="match status" value="1"/>
</dbReference>
<sequence>MNMVKRIMGRPRQEECSPQDNALGLMHLRRLFTELCHPPRHMTQKEQEEKLYMMLPVFNRVFGNAPPNTMTEKFSDLLQFTTQVSRLMVTEIRRRASNKSTEAASRAIVQFLEINQSEEASRGWMLLTTINLLASSGQKTVDCMTTMSVPSTLVKCLYLFFDLPHVPEAGGGAQNELPLAERRGLLQKVFVQILVKLCSFVSPAEELAQKDDLQLLFSAITSWCPPYNLPWRKSAGEVLMTISRHGLSVNVVKYIHEKECLSTCVQNMQQSDDLSPLEIVEMFAGLSCFLKDSSDVSQTLLDDFRIWQGYNFLCDLLLRLEQAKEAECRDALKDLVNLVTSLTTYGVSELKPAGVTTGAPFLLPGFAVPQPAGKGHSVRNIQAFAVLQNAFLKAKTNFLAQIILDAITNIYMADNANYFILESQHTLSQFAEKISKLPEVQNKYFEMLEFVVFSLNYIPCKELISVSILLKSSSSYHCSIIAMKTLLKFTRHDYIFKDVFREVGLLEVMVNLLHKYAALLKDPAQALSEQGDSRNNSSVEDQEHLALLVMEALTVLLQGSNTNAGIFREFGGARCAHNIVKYPQCRQHALMTIQQLVLSPNGDDDMGTLLGLMHSAPPTELQLKTDILRALLSVLRESHRSRTVFRKVGGFVYITSLLVAMERSLSSPPKNGWEKVNQNQVFELLHTVFCTLTAALRYEPANSHFFKTEIQYEKLADAVRFLGCFSDLRKISAMNVFPSNTQPFQRLLEEGAVSVDSVSPTLRHCSKLFIYLYKVATDSFDSRAEQIPPCLTSESSLPSPWGTPALSRKRHAFHCVSTPPVYPAKGVTDLKLDVTSSPLQSSDAVIIHPGAMLAMLDLLASVGSVTQPEHALDLQLAVANILQSLVHTERNQQVMCEAGLHARLLQRCSAALADEDHSLHPPLQRMFERLASQALEPMVLRGFLRLASPLNCGAWDKKQLKQYRVHKPSSLSYEPEMRSSMVTSLEGLGSDNVFSLHEDNHYRISKSLVKSAEGTTVPLTRVKCLVSMTTPHDIRLHGSSVTPAFVEFDTSLEGFGCLFLPSLAPHNAPTNNAVTTGLTDGAVVSGIGSGERFFPPPSGLSYSTWFCIEHFSSPPNNHPVRLLTVVRRANSSEQHYVCLAIVLSAKDRSLIVSTKEELLQNYVDDFSEESSFYEILPCCARFRCGELIVEGQWHHLVLLMSKGMLKNSTAALYIDGQLVNTVKLHYVHSTPGGSGSVNPPVLSTVYAYIGTPPAQRHIASLVWRLGPTHFLEEVLPPSSVTTIYELGPNYVGSFQAVCTPCKDAKSEGVIPSPVSLVAEEKVSFGLYALSVSSLTVARIRKVYNKLDSKAIAKQLGISSHENATPVKLIHNAAGHLNGPARTIGATLIGYLGVRTFVPKPVATTLQYIGGAAAILGLVAMASDVEGLYAAVKALVCVVKSNPLASKEMERIKGYQLLAMLLKKKRTLLNSHILHLTFSLVGTVDSGHETSIIPNSTAFQDLLCDFEVWLHAPYELHLSLFEHFIELLTESSEASKNAKLMREFQLIPKLLLTLRDMSLSQPTIAAISNVLSFLLQGFPSSNDLLRFGQFISSTLPTFAVCEKFVVMEINNDEKPDVGAEEEFGGLVSANLILLRNRLLDILLKLVHTSKEKTSINLQACEELVRTLGFDWIMMFMEEHLHPTTVTAAMRILVVLLSNQSILIKFKEGLSGGGWLEQTDSVLTNKIGTVLGFNVGRSAGGRSTVREINREACHFPGFLVLQSFLPKHTNVPALYFLLMALFLQQPVSELPENLQVSVPVTSSRCKQGCQFDLDSIWTFIFGVPASSGTVVSSIHNVCTESAFLLLGMLRSMLNSPWQSEEEGSWLREYPVTLMQFFRYLYHNVPDLASMWMSPDFLCALAATVFPFNIRPYSEMVTDLDDEVGSPAEEFKAFAADTGMNRSQSEYCNVGTKTYLTNHPAKKFVFDFMRVLMIDNLCLTPASKQTPLIDLLLEASPERSTRTQQKEFQTHILDSVMDHLLAADVLLGEDASLPITSGGSYQVLVNNVFYFTQRVVDKLWQGMFNKESKLLIDFIIQLIAQSKRRSQGLSLDAVYHCLNRTILYQFSRAHKTVPQQVALLDSLRVLTVNRNLILGPGNHDQEFISCLAHCLINLHVGSNVEGFGLEAEARMTTWHIMIPSDIEPDGGYSQDISEGRQLLIKAVNRVWTELIHSKKQVLEELFRVSLPVNDRGHVDIATARPLIEEAGLKCWQNHLAHEKKCISRGEALVPTTQSKLSRVSSGFGLSKLTGSRRNRKESGLHKHSPSTQEISQWMFTHIAVVRDLVDTQYKEYQERQQNALKYVTEEWCQIECELLRERGLWGPPIGSHLDKWMLEMTEGPCRMRKKMVRNDMFYTHYPYVPETEQETNVAKPARYRRAISYDSKEYYIRLASGNPAIVQDAIVESSEGEATQQEPEHGEDTIAKVKGLVKPPLKRSRSAPDGGDEETQEQLQDQIAENSSIEEEEKTDNATLLRLLEEGEKIQHMYRCARVQGLDTSEGLLLFGKEHFYVIDGFTMTATREIRDIETLPPNMHEPIIPRGARQGPSQLKRTCSLFAYEDIKEVHKRRYLLQPIAVEVFSGDGRNYLLAFQKGIRNKVYQRFLAVVPSLTDSSESVSGQRPNTSVEQGSGLLSTLVGEKSVTQRWERGEISNFQYLMHLNTLAGRSYNDLMQYPVFPWILADYDSEEVDLTNPKTFRNLAKPMGAQTDERLAQYKKRYKDWEDPNGETPAYHYGTHYSSAMIVASYLVRMEPFTQIFLRLQGGHFDLADRMFHSVREAWYSASKHNMADVKELIPEFFYLPEFLFNSNNFDLGCKQNGTKLGDVILPPWAKGDPREFIRVHREALECDYVSAHLHEWIDLIFGYKQQGPAAVEAVNVFHHLFYEGQVDIYNINDPLKETATIGFINNFGQIPKQLFKKPHPPKRVKSRLNGDNIGISIPPGVTSDKIFFHHLDNLRPSLTPVKELKEPVGQIVCTDKGILAVEQNKVLIPPAWNKTFAWGYADLSCRLGTYESDKAVTVYECLSEWGQILCAICPNPKLVITGGTSTVVCVWEMGTSKEKAKPLTLKQALLGHTDTVTCATASLAYHIIVSGSRDRTCIIWDLNKLSFLTQLRGHRAPVSALCINELTGDIVSCAGTYIHVWSINGNPIVSVNTFTGRSQQIVCCCVSEMNEWDTQNVIVTGHSDGVVRFWRMEFLQVPETPAPEPVEELEMQEGCPEAQIGQQAQDEDSTDSETEEPSISQDPKEPPSQPSSTSHRPRAASCRATATWCTDSGSDDSRRWSDQLSLDEKDGFIFVNYSEGQTRAHLQGPLAHSHPNPIEARNYSRLKPGYRWERQLVFRSKLTMHTAFDRKDNAHPAEVTALGVSKDHSRILVGDSRGRVFSWSVSDQPGRSAADHWVKDEGGDSCSGCSVRFSLTERRHHCRNCGQLFCQKCSRFQSEIKRLKISSPVRVCQNCYYSLQHERGTEDGPRNCRD</sequence>
<keyword evidence="8" id="KW-0597">Phosphoprotein</keyword>
<dbReference type="CTD" id="23001"/>
<dbReference type="GO" id="GO:0030424">
    <property type="term" value="C:axon"/>
    <property type="evidence" value="ECO:0007669"/>
    <property type="project" value="UniProtKB-SubCell"/>
</dbReference>
<dbReference type="Gene3D" id="2.130.10.10">
    <property type="entry name" value="YVTN repeat-like/Quinoprotein amine dehydrogenase"/>
    <property type="match status" value="1"/>
</dbReference>
<keyword evidence="15" id="KW-0446">Lipid-binding</keyword>
<dbReference type="GeneID" id="100761492"/>
<dbReference type="RefSeq" id="XP_007649284.1">
    <property type="nucleotide sequence ID" value="XM_007651094.4"/>
</dbReference>
<dbReference type="Gene3D" id="2.30.29.30">
    <property type="entry name" value="Pleckstrin-homology domain (PH domain)/Phosphotyrosine-binding domain (PTB)"/>
    <property type="match status" value="1"/>
</dbReference>
<evidence type="ECO:0000256" key="15">
    <source>
        <dbReference type="ARBA" id="ARBA00023121"/>
    </source>
</evidence>
<dbReference type="SUPFAM" id="SSF49899">
    <property type="entry name" value="Concanavalin A-like lectins/glucanases"/>
    <property type="match status" value="1"/>
</dbReference>
<evidence type="ECO:0000256" key="7">
    <source>
        <dbReference type="ARBA" id="ARBA00022490"/>
    </source>
</evidence>
<dbReference type="InterPro" id="IPR000409">
    <property type="entry name" value="BEACH_dom"/>
</dbReference>
<dbReference type="Gene3D" id="1.25.10.10">
    <property type="entry name" value="Leucine-rich Repeat Variant"/>
    <property type="match status" value="1"/>
</dbReference>
<evidence type="ECO:0000259" key="24">
    <source>
        <dbReference type="PROSITE" id="PS50197"/>
    </source>
</evidence>
<keyword evidence="26" id="KW-1185">Reference proteome</keyword>
<reference evidence="26" key="2">
    <citation type="journal article" date="2020" name="Biotechnol. Bioeng.">
        <title>Chromosome-scale scaffolds for the Chinese hamster reference genome assembly to facilitate the study of the CHO epigenome.</title>
        <authorList>
            <person name="Hilliard W."/>
            <person name="MacDonald M."/>
            <person name="Lee K.H."/>
        </authorList>
    </citation>
    <scope>NUCLEOTIDE SEQUENCE [LARGE SCALE GENOMIC DNA]</scope>
    <source>
        <strain evidence="26">17A/GY</strain>
    </source>
</reference>
<dbReference type="OrthoDB" id="10018316at2759"/>
<dbReference type="PROSITE" id="PS50178">
    <property type="entry name" value="ZF_FYVE"/>
    <property type="match status" value="1"/>
</dbReference>
<keyword evidence="6" id="KW-0217">Developmental protein</keyword>
<evidence type="ECO:0000256" key="12">
    <source>
        <dbReference type="ARBA" id="ARBA00022771"/>
    </source>
</evidence>
<comment type="subcellular location">
    <subcellularLocation>
        <location evidence="4">Cell projection</location>
        <location evidence="4">Axon</location>
    </subcellularLocation>
    <subcellularLocation>
        <location evidence="5">Cytoplasm</location>
        <location evidence="5">Cytosol</location>
    </subcellularLocation>
    <subcellularLocation>
        <location evidence="1">Membrane</location>
        <topology evidence="1">Peripheral membrane protein</topology>
        <orientation evidence="1">Cytoplasmic side</orientation>
    </subcellularLocation>
    <subcellularLocation>
        <location evidence="2">Nucleus</location>
        <location evidence="2">PML body</location>
    </subcellularLocation>
    <subcellularLocation>
        <location evidence="3">Perikaryon</location>
    </subcellularLocation>
</comment>
<evidence type="ECO:0000256" key="9">
    <source>
        <dbReference type="ARBA" id="ARBA00022574"/>
    </source>
</evidence>
<feature type="region of interest" description="Disordered" evidence="22">
    <location>
        <begin position="3240"/>
        <end position="3318"/>
    </location>
</feature>
<dbReference type="GO" id="GO:0043204">
    <property type="term" value="C:perikaryon"/>
    <property type="evidence" value="ECO:0007669"/>
    <property type="project" value="UniProtKB-SubCell"/>
</dbReference>
<dbReference type="CDD" id="cd06071">
    <property type="entry name" value="Beach"/>
    <property type="match status" value="1"/>
</dbReference>
<dbReference type="InterPro" id="IPR016024">
    <property type="entry name" value="ARM-type_fold"/>
</dbReference>
<dbReference type="InterPro" id="IPR001680">
    <property type="entry name" value="WD40_rpt"/>
</dbReference>
<keyword evidence="11" id="KW-0677">Repeat</keyword>
<dbReference type="CDD" id="cd01201">
    <property type="entry name" value="PH_BEACH"/>
    <property type="match status" value="1"/>
</dbReference>
<dbReference type="OMA" id="GVCHLIE"/>
<feature type="compositionally biased region" description="Polar residues" evidence="22">
    <location>
        <begin position="2486"/>
        <end position="2496"/>
    </location>
</feature>
<evidence type="ECO:0000256" key="13">
    <source>
        <dbReference type="ARBA" id="ARBA00022833"/>
    </source>
</evidence>
<evidence type="ECO:0000313" key="26">
    <source>
        <dbReference type="Proteomes" id="UP001108280"/>
    </source>
</evidence>
<evidence type="ECO:0000256" key="6">
    <source>
        <dbReference type="ARBA" id="ARBA00022473"/>
    </source>
</evidence>
<evidence type="ECO:0000256" key="22">
    <source>
        <dbReference type="SAM" id="MobiDB-lite"/>
    </source>
</evidence>
<dbReference type="RefSeq" id="XP_027244325.1">
    <property type="nucleotide sequence ID" value="XM_027388524.2"/>
</dbReference>
<dbReference type="SUPFAM" id="SSF48371">
    <property type="entry name" value="ARM repeat"/>
    <property type="match status" value="1"/>
</dbReference>
<keyword evidence="16" id="KW-0472">Membrane</keyword>
<evidence type="ECO:0000256" key="3">
    <source>
        <dbReference type="ARBA" id="ARBA00004484"/>
    </source>
</evidence>
<name>A0A9J7F0B1_CRIGR</name>
<dbReference type="InterPro" id="IPR011011">
    <property type="entry name" value="Znf_FYVE_PHD"/>
</dbReference>
<feature type="region of interest" description="Disordered" evidence="22">
    <location>
        <begin position="2442"/>
        <end position="2506"/>
    </location>
</feature>
<proteinExistence type="predicted"/>
<feature type="domain" description="FYVE-type" evidence="23">
    <location>
        <begin position="3437"/>
        <end position="3497"/>
    </location>
</feature>
<dbReference type="GO" id="GO:0016020">
    <property type="term" value="C:membrane"/>
    <property type="evidence" value="ECO:0007669"/>
    <property type="project" value="UniProtKB-SubCell"/>
</dbReference>
<feature type="repeat" description="WD" evidence="21">
    <location>
        <begin position="3106"/>
        <end position="3147"/>
    </location>
</feature>
<dbReference type="PROSITE" id="PS50294">
    <property type="entry name" value="WD_REPEATS_REGION"/>
    <property type="match status" value="1"/>
</dbReference>
<evidence type="ECO:0000256" key="14">
    <source>
        <dbReference type="ARBA" id="ARBA00023006"/>
    </source>
</evidence>
<dbReference type="Gene3D" id="3.30.40.10">
    <property type="entry name" value="Zinc/RING finger domain, C3HC4 (zinc finger)"/>
    <property type="match status" value="1"/>
</dbReference>
<dbReference type="InterPro" id="IPR056252">
    <property type="entry name" value="Alfy-like_Arm-like"/>
</dbReference>
<evidence type="ECO:0000256" key="1">
    <source>
        <dbReference type="ARBA" id="ARBA00004287"/>
    </source>
</evidence>
<evidence type="ECO:0000313" key="27">
    <source>
        <dbReference type="RefSeq" id="XP_027244325.1"/>
    </source>
</evidence>
<dbReference type="GO" id="GO:0008270">
    <property type="term" value="F:zinc ion binding"/>
    <property type="evidence" value="ECO:0007669"/>
    <property type="project" value="UniProtKB-KW"/>
</dbReference>
<dbReference type="Pfam" id="PF02138">
    <property type="entry name" value="Beach"/>
    <property type="match status" value="1"/>
</dbReference>